<reference evidence="2" key="1">
    <citation type="journal article" date="2020" name="mSystems">
        <title>Genome- and Community-Level Interaction Insights into Carbon Utilization and Element Cycling Functions of Hydrothermarchaeota in Hydrothermal Sediment.</title>
        <authorList>
            <person name="Zhou Z."/>
            <person name="Liu Y."/>
            <person name="Xu W."/>
            <person name="Pan J."/>
            <person name="Luo Z.H."/>
            <person name="Li M."/>
        </authorList>
    </citation>
    <scope>NUCLEOTIDE SEQUENCE [LARGE SCALE GENOMIC DNA]</scope>
    <source>
        <strain evidence="2">HyVt-151</strain>
    </source>
</reference>
<feature type="transmembrane region" description="Helical" evidence="1">
    <location>
        <begin position="107"/>
        <end position="127"/>
    </location>
</feature>
<sequence>MKLDTLKYSGIVGGVIYWLFTFWAISRNKWFSFFEHALSDLGTAEANAPWIYNCGLVVSSIFGMLFAVYLVLTSQTKLQTVGGAYISVATLFLALIGIYPGGTRPHVFVSAYFFVQFFLGMLLYGLGSEKRLRNISLLIFMLAVVGILIAWPSVALIETYEIMLIIVFALLIALQ</sequence>
<dbReference type="EMBL" id="DQYG01000161">
    <property type="protein sequence ID" value="HDD31720.1"/>
    <property type="molecule type" value="Genomic_DNA"/>
</dbReference>
<dbReference type="AlphaFoldDB" id="A0A7C0XZB3"/>
<feature type="transmembrane region" description="Helical" evidence="1">
    <location>
        <begin position="157"/>
        <end position="174"/>
    </location>
</feature>
<feature type="transmembrane region" description="Helical" evidence="1">
    <location>
        <begin position="7"/>
        <end position="25"/>
    </location>
</feature>
<protein>
    <submittedName>
        <fullName evidence="2">DUF998 domain-containing protein</fullName>
    </submittedName>
</protein>
<dbReference type="Proteomes" id="UP000886210">
    <property type="component" value="Unassembled WGS sequence"/>
</dbReference>
<dbReference type="PANTHER" id="PTHR42241:SF2">
    <property type="entry name" value="HYPOTHETICAL MEMBRANE PROTEIN, CONSERVED, DUF998 FAMILY"/>
    <property type="match status" value="1"/>
</dbReference>
<feature type="transmembrane region" description="Helical" evidence="1">
    <location>
        <begin position="50"/>
        <end position="72"/>
    </location>
</feature>
<gene>
    <name evidence="2" type="ORF">ENF72_03775</name>
</gene>
<keyword evidence="1" id="KW-0472">Membrane</keyword>
<organism evidence="2">
    <name type="scientific">Thermococcus litoralis</name>
    <dbReference type="NCBI Taxonomy" id="2265"/>
    <lineage>
        <taxon>Archaea</taxon>
        <taxon>Methanobacteriati</taxon>
        <taxon>Methanobacteriota</taxon>
        <taxon>Thermococci</taxon>
        <taxon>Thermococcales</taxon>
        <taxon>Thermococcaceae</taxon>
        <taxon>Thermococcus</taxon>
    </lineage>
</organism>
<evidence type="ECO:0000313" key="2">
    <source>
        <dbReference type="EMBL" id="HDD31720.1"/>
    </source>
</evidence>
<feature type="transmembrane region" description="Helical" evidence="1">
    <location>
        <begin position="84"/>
        <end position="101"/>
    </location>
</feature>
<dbReference type="PANTHER" id="PTHR42241">
    <property type="entry name" value="HYPOTHETICAL MEMBRANE PROTEIN, CONSERVED, DUF998 FAMILY"/>
    <property type="match status" value="1"/>
</dbReference>
<dbReference type="Pfam" id="PF06197">
    <property type="entry name" value="DUF998"/>
    <property type="match status" value="1"/>
</dbReference>
<name>A0A7C0XZB3_THELI</name>
<evidence type="ECO:0000256" key="1">
    <source>
        <dbReference type="SAM" id="Phobius"/>
    </source>
</evidence>
<keyword evidence="1" id="KW-0812">Transmembrane</keyword>
<accession>A0A7C0XZB3</accession>
<keyword evidence="1" id="KW-1133">Transmembrane helix</keyword>
<comment type="caution">
    <text evidence="2">The sequence shown here is derived from an EMBL/GenBank/DDBJ whole genome shotgun (WGS) entry which is preliminary data.</text>
</comment>
<dbReference type="InterPro" id="IPR009339">
    <property type="entry name" value="DUF998"/>
</dbReference>
<proteinExistence type="predicted"/>
<feature type="transmembrane region" description="Helical" evidence="1">
    <location>
        <begin position="134"/>
        <end position="151"/>
    </location>
</feature>